<dbReference type="SUPFAM" id="SSF159501">
    <property type="entry name" value="EreA/ChaN-like"/>
    <property type="match status" value="1"/>
</dbReference>
<dbReference type="HOGENOM" id="CLU_660267_0_0_9"/>
<feature type="signal peptide" evidence="1">
    <location>
        <begin position="1"/>
        <end position="22"/>
    </location>
</feature>
<dbReference type="RefSeq" id="WP_035807430.1">
    <property type="nucleotide sequence ID" value="NZ_CCSE01000001.1"/>
</dbReference>
<evidence type="ECO:0000313" key="3">
    <source>
        <dbReference type="Proteomes" id="UP000044136"/>
    </source>
</evidence>
<keyword evidence="1" id="KW-0732">Signal</keyword>
<dbReference type="PROSITE" id="PS51257">
    <property type="entry name" value="PROKAR_LIPOPROTEIN"/>
    <property type="match status" value="1"/>
</dbReference>
<dbReference type="eggNOG" id="ENOG5033Y6Z">
    <property type="taxonomic scope" value="Bacteria"/>
</dbReference>
<dbReference type="EMBL" id="CCSE01000001">
    <property type="protein sequence ID" value="CDZ99002.1"/>
    <property type="molecule type" value="Genomic_DNA"/>
</dbReference>
<evidence type="ECO:0000256" key="1">
    <source>
        <dbReference type="SAM" id="SignalP"/>
    </source>
</evidence>
<name>A0A078M0S6_9STAP</name>
<accession>A0A078M0S6</accession>
<proteinExistence type="predicted"/>
<protein>
    <submittedName>
        <fullName evidence="2">Erythromycin esterase</fullName>
    </submittedName>
</protein>
<dbReference type="InterPro" id="IPR007815">
    <property type="entry name" value="Emycin_Estase"/>
</dbReference>
<dbReference type="Pfam" id="PF05139">
    <property type="entry name" value="Erythro_esteras"/>
    <property type="match status" value="1"/>
</dbReference>
<keyword evidence="3" id="KW-1185">Reference proteome</keyword>
<organism evidence="2 3">
    <name type="scientific">Jeotgalicoccus saudimassiliensis</name>
    <dbReference type="NCBI Taxonomy" id="1461582"/>
    <lineage>
        <taxon>Bacteria</taxon>
        <taxon>Bacillati</taxon>
        <taxon>Bacillota</taxon>
        <taxon>Bacilli</taxon>
        <taxon>Bacillales</taxon>
        <taxon>Staphylococcaceae</taxon>
        <taxon>Jeotgalicoccus</taxon>
    </lineage>
</organism>
<dbReference type="Proteomes" id="UP000044136">
    <property type="component" value="Unassembled WGS sequence"/>
</dbReference>
<evidence type="ECO:0000313" key="2">
    <source>
        <dbReference type="EMBL" id="CDZ99002.1"/>
    </source>
</evidence>
<dbReference type="STRING" id="1461582.BN1048_00121"/>
<gene>
    <name evidence="2" type="ORF">BN1048_00121</name>
</gene>
<dbReference type="Gene3D" id="3.40.1660.10">
    <property type="entry name" value="EreA-like (biosynthetic domain)"/>
    <property type="match status" value="2"/>
</dbReference>
<feature type="chain" id="PRO_5039163442" evidence="1">
    <location>
        <begin position="23"/>
        <end position="397"/>
    </location>
</feature>
<dbReference type="AlphaFoldDB" id="A0A078M0S6"/>
<dbReference type="GO" id="GO:0046677">
    <property type="term" value="P:response to antibiotic"/>
    <property type="evidence" value="ECO:0007669"/>
    <property type="project" value="InterPro"/>
</dbReference>
<sequence>MKVKLLFTVVLIILLIGCDSNSETGAAKSKDYYVLNEEFQEIGNILGSQDIVILGESTHWSADITEKKVELINYLAEEHGFNKLFLETGDSEFNYYKNKGLDMKEGVAEQYHQSIFNDYLTGDHENIKALPMDWAPVFTTNRASHISLLEENITEEISLYSKDLAEEFKKSEFALRDWFSKGLFLNQHVGNLERPRDVYEEIRNETFFSELPQASQDYIESRHENIKNYYSKINFDNALVEYYDYREIGMADKVLAQMEDDDKAIVWVANGHSNYDVTKIDNTHEVFKVERKDERTESLGALLRDSEHDVYNIGLYYNEADTYKLLPEHYETPRKTDDDTLEGYIGNRVQEDVFIDFETSGFLEEKLYTAFVIGAYDYKMVPQEQYDGLIYLDHLLE</sequence>
<reference evidence="2 3" key="1">
    <citation type="submission" date="2014-07" db="EMBL/GenBank/DDBJ databases">
        <authorList>
            <person name="Urmite Genomes Urmite Genomes"/>
        </authorList>
    </citation>
    <scope>NUCLEOTIDE SEQUENCE [LARGE SCALE GENOMIC DNA]</scope>
    <source>
        <strain evidence="2 3">13MG44_air</strain>
    </source>
</reference>